<feature type="region of interest" description="Disordered" evidence="1">
    <location>
        <begin position="432"/>
        <end position="566"/>
    </location>
</feature>
<dbReference type="OrthoDB" id="439917at2759"/>
<feature type="region of interest" description="Disordered" evidence="1">
    <location>
        <begin position="221"/>
        <end position="240"/>
    </location>
</feature>
<feature type="region of interest" description="Disordered" evidence="1">
    <location>
        <begin position="167"/>
        <end position="201"/>
    </location>
</feature>
<feature type="compositionally biased region" description="Basic and acidic residues" evidence="1">
    <location>
        <begin position="440"/>
        <end position="453"/>
    </location>
</feature>
<reference evidence="2" key="1">
    <citation type="submission" date="2018-11" db="EMBL/GenBank/DDBJ databases">
        <authorList>
            <person name="Alioto T."/>
            <person name="Alioto T."/>
        </authorList>
    </citation>
    <scope>NUCLEOTIDE SEQUENCE</scope>
</reference>
<accession>A0A8B6FZ01</accession>
<dbReference type="Proteomes" id="UP000596742">
    <property type="component" value="Unassembled WGS sequence"/>
</dbReference>
<sequence>MSKSLNPFIGGSNREGELMSALQLLLERLNTGNIPVNQSVIDQLQKGGDIKHPDTYTTNITNLPAGTGGKQGDLLRKQNNEKMQLEKELDREEREAMERFIQTEEGKKLEKMGPMTTELAGKLQGDLNDAKVKDIMSNYEKNFESNMSKFESEKDRQAAELRRKLAEKRKRREAQLREKHNREAEDNGLPPLPEGEGDNHADVKIRMTQSTFDTLQAENTAGTAKGEMDMEHNLSDEERKQMSEKLKDHLDRLQQQGIITDKQKTEVLQKHMEHEMNLDKLHKQRREQQLAHMREKMAERKKKKLRKLQNQHDAEMSELSSKMIESGNTDDLERELEYLKKLHQQEMEAAEADMNAEENEHLKTISKSIDDEHTGALKQKHRDVLKNLVDNCPEVQKVTMQRLMDDYRKDMEVLNQDLSLERNRQLSETDAKLAARRARRLQENQRRTDENEAQRLMAEQNKQLRSGGVSSTDVTPDSDLSHVPEVKYVESAEGKALKNQHERTREELRKQHKHNRDQMAEKLDNEAQKQEQELRREHESEKEKQLREKRNRQAAEMASRKDLSDDQLKALMASHEQELDDLAERLESDRDRQYLNLRDKLAKKRKLKMEELRRKQDVDLTKEMIEQKKEMDGIRMKQAKGAEKQAIAEGIKQNGEEDSDKVIKAVLANRQAQELSDLDKEFAAKKKIMVDDALSKLHDKYDKLRDQTLKRHQEELAALNKKGLSPEELQHQRNQLLNQHQLELSSLDKKLSSEEQDIEKGALADWEVEYAKAKLNLKEKHYK</sequence>
<gene>
    <name evidence="2" type="ORF">MGAL_10B063044</name>
</gene>
<dbReference type="EMBL" id="UYJE01007603">
    <property type="protein sequence ID" value="VDI56377.1"/>
    <property type="molecule type" value="Genomic_DNA"/>
</dbReference>
<protein>
    <submittedName>
        <fullName evidence="2">Uncharacterized protein</fullName>
    </submittedName>
</protein>
<proteinExistence type="predicted"/>
<feature type="compositionally biased region" description="Polar residues" evidence="1">
    <location>
        <begin position="460"/>
        <end position="475"/>
    </location>
</feature>
<comment type="caution">
    <text evidence="2">The sequence shown here is derived from an EMBL/GenBank/DDBJ whole genome shotgun (WGS) entry which is preliminary data.</text>
</comment>
<dbReference type="PANTHER" id="PTHR47236:SF4">
    <property type="entry name" value="GENE 9195-RELATED"/>
    <property type="match status" value="1"/>
</dbReference>
<feature type="compositionally biased region" description="Basic and acidic residues" evidence="1">
    <location>
        <begin position="173"/>
        <end position="185"/>
    </location>
</feature>
<name>A0A8B6FZ01_MYTGA</name>
<feature type="compositionally biased region" description="Basic residues" evidence="1">
    <location>
        <begin position="300"/>
        <end position="309"/>
    </location>
</feature>
<feature type="compositionally biased region" description="Basic and acidic residues" evidence="1">
    <location>
        <begin position="516"/>
        <end position="566"/>
    </location>
</feature>
<organism evidence="2 3">
    <name type="scientific">Mytilus galloprovincialis</name>
    <name type="common">Mediterranean mussel</name>
    <dbReference type="NCBI Taxonomy" id="29158"/>
    <lineage>
        <taxon>Eukaryota</taxon>
        <taxon>Metazoa</taxon>
        <taxon>Spiralia</taxon>
        <taxon>Lophotrochozoa</taxon>
        <taxon>Mollusca</taxon>
        <taxon>Bivalvia</taxon>
        <taxon>Autobranchia</taxon>
        <taxon>Pteriomorphia</taxon>
        <taxon>Mytilida</taxon>
        <taxon>Mytiloidea</taxon>
        <taxon>Mytilidae</taxon>
        <taxon>Mytilinae</taxon>
        <taxon>Mytilus</taxon>
    </lineage>
</organism>
<dbReference type="PANTHER" id="PTHR47236">
    <property type="entry name" value="GENE, 32742-RELATED-RELATED"/>
    <property type="match status" value="1"/>
</dbReference>
<dbReference type="AlphaFoldDB" id="A0A8B6FZ01"/>
<evidence type="ECO:0000313" key="3">
    <source>
        <dbReference type="Proteomes" id="UP000596742"/>
    </source>
</evidence>
<feature type="non-terminal residue" evidence="2">
    <location>
        <position position="1"/>
    </location>
</feature>
<evidence type="ECO:0000313" key="2">
    <source>
        <dbReference type="EMBL" id="VDI56377.1"/>
    </source>
</evidence>
<feature type="region of interest" description="Disordered" evidence="1">
    <location>
        <begin position="300"/>
        <end position="326"/>
    </location>
</feature>
<evidence type="ECO:0000256" key="1">
    <source>
        <dbReference type="SAM" id="MobiDB-lite"/>
    </source>
</evidence>
<keyword evidence="3" id="KW-1185">Reference proteome</keyword>
<feature type="compositionally biased region" description="Basic and acidic residues" evidence="1">
    <location>
        <begin position="479"/>
        <end position="509"/>
    </location>
</feature>
<feature type="compositionally biased region" description="Basic and acidic residues" evidence="1">
    <location>
        <begin position="226"/>
        <end position="240"/>
    </location>
</feature>